<organism evidence="4 5">
    <name type="scientific">Parabacteroides chartae</name>
    <dbReference type="NCBI Taxonomy" id="1037355"/>
    <lineage>
        <taxon>Bacteria</taxon>
        <taxon>Pseudomonadati</taxon>
        <taxon>Bacteroidota</taxon>
        <taxon>Bacteroidia</taxon>
        <taxon>Bacteroidales</taxon>
        <taxon>Tannerellaceae</taxon>
        <taxon>Parabacteroides</taxon>
    </lineage>
</organism>
<dbReference type="RefSeq" id="WP_079682669.1">
    <property type="nucleotide sequence ID" value="NZ_FUYQ01000005.1"/>
</dbReference>
<accession>A0A1T5B242</accession>
<dbReference type="EMBL" id="FUYQ01000005">
    <property type="protein sequence ID" value="SKB41169.1"/>
    <property type="molecule type" value="Genomic_DNA"/>
</dbReference>
<evidence type="ECO:0000256" key="1">
    <source>
        <dbReference type="ARBA" id="ARBA00023125"/>
    </source>
</evidence>
<dbReference type="InterPro" id="IPR005902">
    <property type="entry name" value="HU_DNA-bd_put"/>
</dbReference>
<dbReference type="InterPro" id="IPR010992">
    <property type="entry name" value="IHF-like_DNA-bd_dom_sf"/>
</dbReference>
<feature type="coiled-coil region" evidence="2">
    <location>
        <begin position="124"/>
        <end position="154"/>
    </location>
</feature>
<evidence type="ECO:0000259" key="3">
    <source>
        <dbReference type="Pfam" id="PF18291"/>
    </source>
</evidence>
<gene>
    <name evidence="4" type="ORF">SAMN05660349_01007</name>
</gene>
<evidence type="ECO:0000313" key="4">
    <source>
        <dbReference type="EMBL" id="SKB41169.1"/>
    </source>
</evidence>
<protein>
    <submittedName>
        <fullName evidence="4">DNA-binding protein, histone-like, putative</fullName>
    </submittedName>
</protein>
<feature type="domain" description="HU" evidence="3">
    <location>
        <begin position="1"/>
        <end position="126"/>
    </location>
</feature>
<sequence>MAANYRLYKNPPTNGEESKGELHARIVPSMTVDINYLATEISNQSSFCSADVKGMLEAFTSLIITHLKNGKNVNLDGLGHYSVSLKCPAGVTKESQIRSGSISFKNVNFRCSPAMKSALSSMTLERKTSEKKEVKTEEQRLRQILNELQATRAISTSRCMAINQCSKEIALADIKKLIEQNKLEKVGSGRSVLYLRQLV</sequence>
<evidence type="ECO:0000313" key="5">
    <source>
        <dbReference type="Proteomes" id="UP000190852"/>
    </source>
</evidence>
<dbReference type="Gene3D" id="4.10.520.10">
    <property type="entry name" value="IHF-like DNA-binding proteins"/>
    <property type="match status" value="1"/>
</dbReference>
<dbReference type="InterPro" id="IPR041607">
    <property type="entry name" value="HU-HIG"/>
</dbReference>
<keyword evidence="1 4" id="KW-0238">DNA-binding</keyword>
<dbReference type="SUPFAM" id="SSF47729">
    <property type="entry name" value="IHF-like DNA-binding proteins"/>
    <property type="match status" value="1"/>
</dbReference>
<dbReference type="InterPro" id="IPR036388">
    <property type="entry name" value="WH-like_DNA-bd_sf"/>
</dbReference>
<evidence type="ECO:0000256" key="2">
    <source>
        <dbReference type="SAM" id="Coils"/>
    </source>
</evidence>
<keyword evidence="2" id="KW-0175">Coiled coil</keyword>
<dbReference type="GO" id="GO:0003677">
    <property type="term" value="F:DNA binding"/>
    <property type="evidence" value="ECO:0007669"/>
    <property type="project" value="UniProtKB-KW"/>
</dbReference>
<dbReference type="Gene3D" id="1.10.10.10">
    <property type="entry name" value="Winged helix-like DNA-binding domain superfamily/Winged helix DNA-binding domain"/>
    <property type="match status" value="1"/>
</dbReference>
<dbReference type="NCBIfam" id="TIGR01201">
    <property type="entry name" value="HU_rel"/>
    <property type="match status" value="1"/>
</dbReference>
<dbReference type="Pfam" id="PF18291">
    <property type="entry name" value="HU-HIG"/>
    <property type="match status" value="1"/>
</dbReference>
<keyword evidence="5" id="KW-1185">Reference proteome</keyword>
<name>A0A1T5B242_9BACT</name>
<dbReference type="AlphaFoldDB" id="A0A1T5B242"/>
<reference evidence="4" key="1">
    <citation type="submission" date="2017-02" db="EMBL/GenBank/DDBJ databases">
        <authorList>
            <person name="Peterson S.W."/>
        </authorList>
    </citation>
    <scope>NUCLEOTIDE SEQUENCE [LARGE SCALE GENOMIC DNA]</scope>
    <source>
        <strain evidence="4">DSM 24967</strain>
    </source>
</reference>
<proteinExistence type="predicted"/>
<dbReference type="Proteomes" id="UP000190852">
    <property type="component" value="Unassembled WGS sequence"/>
</dbReference>